<feature type="domain" description="BD-FAE-like" evidence="3">
    <location>
        <begin position="172"/>
        <end position="366"/>
    </location>
</feature>
<dbReference type="Proteomes" id="UP000241118">
    <property type="component" value="Unassembled WGS sequence"/>
</dbReference>
<keyword evidence="2" id="KW-0812">Transmembrane</keyword>
<dbReference type="Gene3D" id="3.40.50.1820">
    <property type="entry name" value="alpha/beta hydrolase"/>
    <property type="match status" value="1"/>
</dbReference>
<dbReference type="SUPFAM" id="SSF53474">
    <property type="entry name" value="alpha/beta-Hydrolases"/>
    <property type="match status" value="1"/>
</dbReference>
<dbReference type="AlphaFoldDB" id="A0A2P8I1I3"/>
<comment type="caution">
    <text evidence="4">The sequence shown here is derived from an EMBL/GenBank/DDBJ whole genome shotgun (WGS) entry which is preliminary data.</text>
</comment>
<feature type="transmembrane region" description="Helical" evidence="2">
    <location>
        <begin position="98"/>
        <end position="117"/>
    </location>
</feature>
<dbReference type="OrthoDB" id="9803828at2"/>
<dbReference type="EMBL" id="PYAX01000014">
    <property type="protein sequence ID" value="PSL52326.1"/>
    <property type="molecule type" value="Genomic_DNA"/>
</dbReference>
<accession>A0A2P8I1I3</accession>
<evidence type="ECO:0000313" key="4">
    <source>
        <dbReference type="EMBL" id="PSL52326.1"/>
    </source>
</evidence>
<proteinExistence type="predicted"/>
<reference evidence="4 5" key="1">
    <citation type="submission" date="2018-03" db="EMBL/GenBank/DDBJ databases">
        <title>Genomic Encyclopedia of Type Strains, Phase III (KMG-III): the genomes of soil and plant-associated and newly described type strains.</title>
        <authorList>
            <person name="Whitman W."/>
        </authorList>
    </citation>
    <scope>NUCLEOTIDE SEQUENCE [LARGE SCALE GENOMIC DNA]</scope>
    <source>
        <strain evidence="4 5">CGMCC 4.7097</strain>
    </source>
</reference>
<dbReference type="PANTHER" id="PTHR48081">
    <property type="entry name" value="AB HYDROLASE SUPERFAMILY PROTEIN C4A8.06C"/>
    <property type="match status" value="1"/>
</dbReference>
<keyword evidence="5" id="KW-1185">Reference proteome</keyword>
<gene>
    <name evidence="4" type="ORF">B0I31_114153</name>
</gene>
<feature type="transmembrane region" description="Helical" evidence="2">
    <location>
        <begin position="37"/>
        <end position="59"/>
    </location>
</feature>
<name>A0A2P8I1I3_SACCR</name>
<dbReference type="RefSeq" id="WP_106619212.1">
    <property type="nucleotide sequence ID" value="NZ_PYAX01000014.1"/>
</dbReference>
<dbReference type="InterPro" id="IPR050300">
    <property type="entry name" value="GDXG_lipolytic_enzyme"/>
</dbReference>
<evidence type="ECO:0000256" key="1">
    <source>
        <dbReference type="ARBA" id="ARBA00022801"/>
    </source>
</evidence>
<protein>
    <submittedName>
        <fullName evidence="4">Acetyl esterase/lipase</fullName>
    </submittedName>
</protein>
<dbReference type="GO" id="GO:0016787">
    <property type="term" value="F:hydrolase activity"/>
    <property type="evidence" value="ECO:0007669"/>
    <property type="project" value="UniProtKB-KW"/>
</dbReference>
<keyword evidence="2" id="KW-1133">Transmembrane helix</keyword>
<dbReference type="InterPro" id="IPR049492">
    <property type="entry name" value="BD-FAE-like_dom"/>
</dbReference>
<sequence>MTSPADPGDQADPPARTAALDTRTSTGVMTVWVRRALFLLLGLVVAVVFLVVVSTFLPAPVNVVGATLSSFSAHLAISSLLLVAAVGWLWWRRRTWARGALVLLAVLSLAGVTVIGGRQLAMADREKADLDVGALLELSHGSASPDENVDYLRFEGQALSLSVWRQADGDGAGAPVIVMVHGGGFISSSRLEGTPPAHARWFAEHGYLVISADYTLSTDQRHLWDVTEQQIGCALAWTGANARRYGGDTTRLMLVGDSAGGNLALRAAYKGNAGQLRSSCGGTPPRVAAVSALYPVSDMAQLYANEPSRIFAERYVGGSPDQYPERYAATTPANHITPQAPPTLLTMGTSDYIVPPDGTRRLYDRLHRGDVPCDLVEVPYGQHVFDAAPGAVGTQVWRQATLRWFADHAPAGSPPAPRGPGTGAAAYGLTPAVSVG</sequence>
<evidence type="ECO:0000313" key="5">
    <source>
        <dbReference type="Proteomes" id="UP000241118"/>
    </source>
</evidence>
<keyword evidence="2" id="KW-0472">Membrane</keyword>
<feature type="transmembrane region" description="Helical" evidence="2">
    <location>
        <begin position="71"/>
        <end position="91"/>
    </location>
</feature>
<keyword evidence="1" id="KW-0378">Hydrolase</keyword>
<evidence type="ECO:0000256" key="2">
    <source>
        <dbReference type="SAM" id="Phobius"/>
    </source>
</evidence>
<dbReference type="Pfam" id="PF20434">
    <property type="entry name" value="BD-FAE"/>
    <property type="match status" value="1"/>
</dbReference>
<evidence type="ECO:0000259" key="3">
    <source>
        <dbReference type="Pfam" id="PF20434"/>
    </source>
</evidence>
<organism evidence="4 5">
    <name type="scientific">Saccharothrix carnea</name>
    <dbReference type="NCBI Taxonomy" id="1280637"/>
    <lineage>
        <taxon>Bacteria</taxon>
        <taxon>Bacillati</taxon>
        <taxon>Actinomycetota</taxon>
        <taxon>Actinomycetes</taxon>
        <taxon>Pseudonocardiales</taxon>
        <taxon>Pseudonocardiaceae</taxon>
        <taxon>Saccharothrix</taxon>
    </lineage>
</organism>
<dbReference type="InterPro" id="IPR029058">
    <property type="entry name" value="AB_hydrolase_fold"/>
</dbReference>